<evidence type="ECO:0000313" key="2">
    <source>
        <dbReference type="EMBL" id="KAF9777524.1"/>
    </source>
</evidence>
<reference evidence="2" key="2">
    <citation type="submission" date="2020-11" db="EMBL/GenBank/DDBJ databases">
        <authorList>
            <consortium name="DOE Joint Genome Institute"/>
            <person name="Kuo A."/>
            <person name="Miyauchi S."/>
            <person name="Kiss E."/>
            <person name="Drula E."/>
            <person name="Kohler A."/>
            <person name="Sanchez-Garcia M."/>
            <person name="Andreopoulos B."/>
            <person name="Barry K.W."/>
            <person name="Bonito G."/>
            <person name="Buee M."/>
            <person name="Carver A."/>
            <person name="Chen C."/>
            <person name="Cichocki N."/>
            <person name="Clum A."/>
            <person name="Culley D."/>
            <person name="Crous P.W."/>
            <person name="Fauchery L."/>
            <person name="Girlanda M."/>
            <person name="Hayes R."/>
            <person name="Keri Z."/>
            <person name="Labutti K."/>
            <person name="Lipzen A."/>
            <person name="Lombard V."/>
            <person name="Magnuson J."/>
            <person name="Maillard F."/>
            <person name="Morin E."/>
            <person name="Murat C."/>
            <person name="Nolan M."/>
            <person name="Ohm R."/>
            <person name="Pangilinan J."/>
            <person name="Pereira M."/>
            <person name="Perotto S."/>
            <person name="Peter M."/>
            <person name="Riley R."/>
            <person name="Sitrit Y."/>
            <person name="Stielow B."/>
            <person name="Szollosi G."/>
            <person name="Zifcakova L."/>
            <person name="Stursova M."/>
            <person name="Spatafora J.W."/>
            <person name="Tedersoo L."/>
            <person name="Vaario L.-M."/>
            <person name="Yamada A."/>
            <person name="Yan M."/>
            <person name="Wang P."/>
            <person name="Xu J."/>
            <person name="Bruns T."/>
            <person name="Baldrian P."/>
            <person name="Vilgalys R."/>
            <person name="Henrissat B."/>
            <person name="Grigoriev I.V."/>
            <person name="Hibbett D."/>
            <person name="Nagy L.G."/>
            <person name="Martin F.M."/>
        </authorList>
    </citation>
    <scope>NUCLEOTIDE SEQUENCE</scope>
    <source>
        <strain evidence="2">UH-Tt-Lm1</strain>
    </source>
</reference>
<proteinExistence type="predicted"/>
<dbReference type="EMBL" id="WIUZ02000034">
    <property type="protein sequence ID" value="KAF9777524.1"/>
    <property type="molecule type" value="Genomic_DNA"/>
</dbReference>
<keyword evidence="3" id="KW-1185">Reference proteome</keyword>
<dbReference type="OrthoDB" id="437457at2759"/>
<name>A0A9P6H365_9AGAM</name>
<protein>
    <submittedName>
        <fullName evidence="2">Uncharacterized protein</fullName>
    </submittedName>
</protein>
<evidence type="ECO:0000313" key="3">
    <source>
        <dbReference type="Proteomes" id="UP000736335"/>
    </source>
</evidence>
<gene>
    <name evidence="2" type="ORF">BJ322DRAFT_1206587</name>
</gene>
<reference evidence="2" key="1">
    <citation type="journal article" date="2020" name="Nat. Commun.">
        <title>Large-scale genome sequencing of mycorrhizal fungi provides insights into the early evolution of symbiotic traits.</title>
        <authorList>
            <person name="Miyauchi S."/>
            <person name="Kiss E."/>
            <person name="Kuo A."/>
            <person name="Drula E."/>
            <person name="Kohler A."/>
            <person name="Sanchez-Garcia M."/>
            <person name="Morin E."/>
            <person name="Andreopoulos B."/>
            <person name="Barry K.W."/>
            <person name="Bonito G."/>
            <person name="Buee M."/>
            <person name="Carver A."/>
            <person name="Chen C."/>
            <person name="Cichocki N."/>
            <person name="Clum A."/>
            <person name="Culley D."/>
            <person name="Crous P.W."/>
            <person name="Fauchery L."/>
            <person name="Girlanda M."/>
            <person name="Hayes R.D."/>
            <person name="Keri Z."/>
            <person name="LaButti K."/>
            <person name="Lipzen A."/>
            <person name="Lombard V."/>
            <person name="Magnuson J."/>
            <person name="Maillard F."/>
            <person name="Murat C."/>
            <person name="Nolan M."/>
            <person name="Ohm R.A."/>
            <person name="Pangilinan J."/>
            <person name="Pereira M.F."/>
            <person name="Perotto S."/>
            <person name="Peter M."/>
            <person name="Pfister S."/>
            <person name="Riley R."/>
            <person name="Sitrit Y."/>
            <person name="Stielow J.B."/>
            <person name="Szollosi G."/>
            <person name="Zifcakova L."/>
            <person name="Stursova M."/>
            <person name="Spatafora J.W."/>
            <person name="Tedersoo L."/>
            <person name="Vaario L.M."/>
            <person name="Yamada A."/>
            <person name="Yan M."/>
            <person name="Wang P."/>
            <person name="Xu J."/>
            <person name="Bruns T."/>
            <person name="Baldrian P."/>
            <person name="Vilgalys R."/>
            <person name="Dunand C."/>
            <person name="Henrissat B."/>
            <person name="Grigoriev I.V."/>
            <person name="Hibbett D."/>
            <person name="Nagy L.G."/>
            <person name="Martin F.M."/>
        </authorList>
    </citation>
    <scope>NUCLEOTIDE SEQUENCE</scope>
    <source>
        <strain evidence="2">UH-Tt-Lm1</strain>
    </source>
</reference>
<feature type="region of interest" description="Disordered" evidence="1">
    <location>
        <begin position="1"/>
        <end position="26"/>
    </location>
</feature>
<dbReference type="Proteomes" id="UP000736335">
    <property type="component" value="Unassembled WGS sequence"/>
</dbReference>
<accession>A0A9P6H365</accession>
<dbReference type="AlphaFoldDB" id="A0A9P6H365"/>
<evidence type="ECO:0000256" key="1">
    <source>
        <dbReference type="SAM" id="MobiDB-lite"/>
    </source>
</evidence>
<sequence>MQHLHVRSPSDETTVTHSPPSKNAIPVPFSYNSSDDGTPFANLGKQLKLPQTATLAIRAPEKIPYLYEEAFQWYESFDPLGDILPNPNPTPALDLLAKIFDHLINDCRWSPLNQLQKNFDSSISPLGSVVSVCGPLLSYPTLKSACPVPLLLFHRSPPADLQKRLGSIRDIQVGGEGMPRSKKEWEHMMRFWSEQLGRRHVSGLYEVM</sequence>
<organism evidence="2 3">
    <name type="scientific">Thelephora terrestris</name>
    <dbReference type="NCBI Taxonomy" id="56493"/>
    <lineage>
        <taxon>Eukaryota</taxon>
        <taxon>Fungi</taxon>
        <taxon>Dikarya</taxon>
        <taxon>Basidiomycota</taxon>
        <taxon>Agaricomycotina</taxon>
        <taxon>Agaricomycetes</taxon>
        <taxon>Thelephorales</taxon>
        <taxon>Thelephoraceae</taxon>
        <taxon>Thelephora</taxon>
    </lineage>
</organism>
<comment type="caution">
    <text evidence="2">The sequence shown here is derived from an EMBL/GenBank/DDBJ whole genome shotgun (WGS) entry which is preliminary data.</text>
</comment>
<feature type="compositionally biased region" description="Polar residues" evidence="1">
    <location>
        <begin position="11"/>
        <end position="21"/>
    </location>
</feature>